<dbReference type="InterPro" id="IPR011010">
    <property type="entry name" value="DNA_brk_join_enz"/>
</dbReference>
<keyword evidence="1" id="KW-0238">DNA-binding</keyword>
<evidence type="ECO:0000313" key="4">
    <source>
        <dbReference type="Proteomes" id="UP000289708"/>
    </source>
</evidence>
<organism evidence="3 4">
    <name type="scientific">Hansschlegelia zhihuaiae</name>
    <dbReference type="NCBI Taxonomy" id="405005"/>
    <lineage>
        <taxon>Bacteria</taxon>
        <taxon>Pseudomonadati</taxon>
        <taxon>Pseudomonadota</taxon>
        <taxon>Alphaproteobacteria</taxon>
        <taxon>Hyphomicrobiales</taxon>
        <taxon>Methylopilaceae</taxon>
        <taxon>Hansschlegelia</taxon>
    </lineage>
</organism>
<reference evidence="3 4" key="1">
    <citation type="submission" date="2018-12" db="EMBL/GenBank/DDBJ databases">
        <title>bacterium Hansschlegelia zhihuaiae S113.</title>
        <authorList>
            <person name="He J."/>
        </authorList>
    </citation>
    <scope>NUCLEOTIDE SEQUENCE [LARGE SCALE GENOMIC DNA]</scope>
    <source>
        <strain evidence="3 4">S 113</strain>
    </source>
</reference>
<dbReference type="InterPro" id="IPR013762">
    <property type="entry name" value="Integrase-like_cat_sf"/>
</dbReference>
<dbReference type="GO" id="GO:0003677">
    <property type="term" value="F:DNA binding"/>
    <property type="evidence" value="ECO:0007669"/>
    <property type="project" value="UniProtKB-KW"/>
</dbReference>
<dbReference type="GO" id="GO:0006310">
    <property type="term" value="P:DNA recombination"/>
    <property type="evidence" value="ECO:0007669"/>
    <property type="project" value="UniProtKB-KW"/>
</dbReference>
<dbReference type="Gene3D" id="1.10.150.130">
    <property type="match status" value="1"/>
</dbReference>
<dbReference type="OrthoDB" id="7395781at2"/>
<keyword evidence="2" id="KW-0233">DNA recombination</keyword>
<sequence>MSKGGTRARQQSSIHKMADYFEFFTNFIVDYYGGTQSDFGVSHLSVSVMRDYERWLLEYRYEDKAKIVKSLSPQTVGIRYNAIRQFLRWCRSETRFELNPTIDLNRTVARLRHHKIQPRDPLSISQLALVRSACLQEIRSTVALLKRVQDIKIDNSISVPPANAPMTAYKDIKTAIKTIFVAYGGLIIAGEQLKKERPGLERAMRHYYSTDDVTAYLYFNRRMIAPFVIMIAMDTFFNATTVLSLKWSDIREDHVFFGERRWVVGGEKPRAGKRQERSFASGLTDLSSPVRLLLILREYNNTVYKRLPASQNDYVFAYESKTRYAATFLHDGNRLNNKHWPGTLQEFCDRHKGIESFGLSGLRKSGAEITYFLSGGDMLAVRDVMNHSSVNTAYTHYSSDGSRKLALEALARAMEWRERYLASGGKSDARNPVHMGGPRSAATLGFNCLEPAYSPVVGQEEGKACSAYGYCPACPLSWVDLNDPVALVRLRQLRQRIVEARSEVAPQRWLVEWAPQLKALNEGWFPKFNAHVEAEADSMLLPSLPTLD</sequence>
<dbReference type="Proteomes" id="UP000289708">
    <property type="component" value="Unassembled WGS sequence"/>
</dbReference>
<name>A0A4Q0MDK0_9HYPH</name>
<accession>A0A4Q0MDK0</accession>
<dbReference type="GO" id="GO:0015074">
    <property type="term" value="P:DNA integration"/>
    <property type="evidence" value="ECO:0007669"/>
    <property type="project" value="InterPro"/>
</dbReference>
<keyword evidence="4" id="KW-1185">Reference proteome</keyword>
<dbReference type="SUPFAM" id="SSF56349">
    <property type="entry name" value="DNA breaking-rejoining enzymes"/>
    <property type="match status" value="2"/>
</dbReference>
<evidence type="ECO:0000256" key="2">
    <source>
        <dbReference type="ARBA" id="ARBA00023172"/>
    </source>
</evidence>
<gene>
    <name evidence="3" type="ORF">EK403_15525</name>
</gene>
<protein>
    <submittedName>
        <fullName evidence="3">Site-specific integrase</fullName>
    </submittedName>
</protein>
<dbReference type="AlphaFoldDB" id="A0A4Q0MDK0"/>
<comment type="caution">
    <text evidence="3">The sequence shown here is derived from an EMBL/GenBank/DDBJ whole genome shotgun (WGS) entry which is preliminary data.</text>
</comment>
<evidence type="ECO:0000256" key="1">
    <source>
        <dbReference type="ARBA" id="ARBA00023125"/>
    </source>
</evidence>
<proteinExistence type="predicted"/>
<dbReference type="EMBL" id="RYFI01000015">
    <property type="protein sequence ID" value="RXF71478.1"/>
    <property type="molecule type" value="Genomic_DNA"/>
</dbReference>
<evidence type="ECO:0000313" key="3">
    <source>
        <dbReference type="EMBL" id="RXF71478.1"/>
    </source>
</evidence>
<dbReference type="Gene3D" id="1.10.443.10">
    <property type="entry name" value="Intergrase catalytic core"/>
    <property type="match status" value="1"/>
</dbReference>
<dbReference type="InterPro" id="IPR010998">
    <property type="entry name" value="Integrase_recombinase_N"/>
</dbReference>